<dbReference type="SUPFAM" id="SSF101478">
    <property type="entry name" value="ADP-ribosylglycohydrolase"/>
    <property type="match status" value="1"/>
</dbReference>
<reference evidence="2 3" key="1">
    <citation type="submission" date="2019-08" db="EMBL/GenBank/DDBJ databases">
        <title>In-depth cultivation of the pig gut microbiome towards novel bacterial diversity and tailored functional studies.</title>
        <authorList>
            <person name="Wylensek D."/>
            <person name="Hitch T.C.A."/>
            <person name="Clavel T."/>
        </authorList>
    </citation>
    <scope>NUCLEOTIDE SEQUENCE [LARGE SCALE GENOMIC DNA]</scope>
    <source>
        <strain evidence="2 3">BBE-744-WT-12</strain>
    </source>
</reference>
<dbReference type="AlphaFoldDB" id="A0A844G3F4"/>
<evidence type="ECO:0000313" key="3">
    <source>
        <dbReference type="Proteomes" id="UP000435649"/>
    </source>
</evidence>
<comment type="caution">
    <text evidence="2">The sequence shown here is derived from an EMBL/GenBank/DDBJ whole genome shotgun (WGS) entry which is preliminary data.</text>
</comment>
<dbReference type="InterPro" id="IPR036705">
    <property type="entry name" value="Ribosyl_crysJ1_sf"/>
</dbReference>
<dbReference type="EMBL" id="VUNS01000007">
    <property type="protein sequence ID" value="MST97048.1"/>
    <property type="molecule type" value="Genomic_DNA"/>
</dbReference>
<keyword evidence="3" id="KW-1185">Reference proteome</keyword>
<feature type="binding site" evidence="1">
    <location>
        <position position="431"/>
    </location>
    <ligand>
        <name>Mg(2+)</name>
        <dbReference type="ChEBI" id="CHEBI:18420"/>
        <label>1</label>
    </ligand>
</feature>
<dbReference type="Proteomes" id="UP000435649">
    <property type="component" value="Unassembled WGS sequence"/>
</dbReference>
<comment type="cofactor">
    <cofactor evidence="1">
        <name>Mg(2+)</name>
        <dbReference type="ChEBI" id="CHEBI:18420"/>
    </cofactor>
    <text evidence="1">Binds 2 magnesium ions per subunit.</text>
</comment>
<name>A0A844G3F4_9BACT</name>
<sequence length="492" mass="55626">MHIFSRYHHLYCTSNLKKCKRQSRFRRKFRTRLGNHEKNRGGIMLISGYTSPWDLLREELNQRKEEGFLIPAELTTEFDGLDPEKDAWNEAAIAGLYAKLEACRRDPAFPFEEPNGLDEIRACRPERRKLPELRLSDDELLDKFHGAWLGRSVGCALGKPVECMGMGGERWKDIRALLKSTGDWPLRDYFRFSDKVGCRQSCRGFIEYMESDDDIRYTLMGLLIIEKHGRDFTWRDVAWLWENQFPMAQLCTAECQAALNYNLCGGRQNKPAWDIDRIRCFNNPYREWIGAQIRADFFGWACAGNPELAAEFAWRDASWTHVKNGIYGEMFMAAVEAAAFVESDPVRLVEIGLGEIPRNCRLAAALRKALAEIPKHDGMESFMAYMDDEFGTMSSVHTINNAVLCAAALIYGKMNPDACVCEAVTGGLDTDCNGATVGAIAGIVAGRRYFGGTLAARLNDTIKAEFGEFRCVAMASLAERTLQAYKSVNANR</sequence>
<dbReference type="GO" id="GO:0016787">
    <property type="term" value="F:hydrolase activity"/>
    <property type="evidence" value="ECO:0007669"/>
    <property type="project" value="UniProtKB-KW"/>
</dbReference>
<evidence type="ECO:0000256" key="1">
    <source>
        <dbReference type="PIRSR" id="PIRSR605502-1"/>
    </source>
</evidence>
<dbReference type="Gene3D" id="1.10.4080.10">
    <property type="entry name" value="ADP-ribosylation/Crystallin J1"/>
    <property type="match status" value="1"/>
</dbReference>
<proteinExistence type="predicted"/>
<dbReference type="InterPro" id="IPR005502">
    <property type="entry name" value="Ribosyl_crysJ1"/>
</dbReference>
<keyword evidence="1" id="KW-0460">Magnesium</keyword>
<accession>A0A844G3F4</accession>
<organism evidence="2 3">
    <name type="scientific">Victivallis lenta</name>
    <dbReference type="NCBI Taxonomy" id="2606640"/>
    <lineage>
        <taxon>Bacteria</taxon>
        <taxon>Pseudomonadati</taxon>
        <taxon>Lentisphaerota</taxon>
        <taxon>Lentisphaeria</taxon>
        <taxon>Victivallales</taxon>
        <taxon>Victivallaceae</taxon>
        <taxon>Victivallis</taxon>
    </lineage>
</organism>
<evidence type="ECO:0000313" key="2">
    <source>
        <dbReference type="EMBL" id="MST97048.1"/>
    </source>
</evidence>
<gene>
    <name evidence="2" type="ORF">FYJ85_08330</name>
</gene>
<keyword evidence="1" id="KW-0479">Metal-binding</keyword>
<feature type="binding site" evidence="1">
    <location>
        <position position="429"/>
    </location>
    <ligand>
        <name>Mg(2+)</name>
        <dbReference type="ChEBI" id="CHEBI:18420"/>
        <label>1</label>
    </ligand>
</feature>
<protein>
    <submittedName>
        <fullName evidence="2">ADP-ribosylglycohydrolase family protein</fullName>
    </submittedName>
</protein>
<dbReference type="Pfam" id="PF03747">
    <property type="entry name" value="ADP_ribosyl_GH"/>
    <property type="match status" value="1"/>
</dbReference>
<keyword evidence="2" id="KW-0378">Hydrolase</keyword>